<evidence type="ECO:0000256" key="3">
    <source>
        <dbReference type="ARBA" id="ARBA00022525"/>
    </source>
</evidence>
<keyword evidence="9" id="KW-0325">Glycoprotein</keyword>
<evidence type="ECO:0000256" key="11">
    <source>
        <dbReference type="RuleBase" id="RU361156"/>
    </source>
</evidence>
<dbReference type="GO" id="GO:0006508">
    <property type="term" value="P:proteolysis"/>
    <property type="evidence" value="ECO:0007669"/>
    <property type="project" value="UniProtKB-KW"/>
</dbReference>
<keyword evidence="8" id="KW-1015">Disulfide bond</keyword>
<keyword evidence="4 11" id="KW-0121">Carboxypeptidase</keyword>
<dbReference type="InterPro" id="IPR001563">
    <property type="entry name" value="Peptidase_S10"/>
</dbReference>
<dbReference type="Gene3D" id="3.40.50.11320">
    <property type="match status" value="1"/>
</dbReference>
<dbReference type="Pfam" id="PF00450">
    <property type="entry name" value="Peptidase_S10"/>
    <property type="match status" value="1"/>
</dbReference>
<sequence>MERNPKARSSLLLFSLCILPSLVHIHGKKLGDALDSLHKAKYVESGIDASFFQVSDNYENLHSRVYHQEGLKEKDRIERLPGQPPVEFDHYGGYVTVDESAGRAFYYYFAEAVQNKHLMPLLIWFNGGPGCSSLYGAKQELGPFRIQSDGKTLYRNKFAWNRAANVLFLESPVGVGFSYSNTTSDYRTNGDSKTAADNYVFLLNWLERFPEYKNRDFYISGESYAGHFVTQLAHNILSNNKAANKTLINLKGIIVGNAVLNDETHRSAIYEYFATHALISQETWYAIQKYCNFSLDASKRGSQCNSATSEADRDVSYIDTYEIYAPPCLSNLTAHPKKTNIMDFDPCGELYLHAYLNREDVQEALHANVTKLDYGWDTCSSVIEGWQWGPSTVLPLLQEFMSNGLRVWVYSGDTDAVVPVTSTQRSLSEMSLPTKSAWRPWFLGGEVGGYVQVYKGDLTFATVRGAGHMVPSYQPKRALSLISRFLADSLLPYQ</sequence>
<dbReference type="PANTHER" id="PTHR11802">
    <property type="entry name" value="SERINE PROTEASE FAMILY S10 SERINE CARBOXYPEPTIDASE"/>
    <property type="match status" value="1"/>
</dbReference>
<feature type="signal peptide" evidence="11">
    <location>
        <begin position="1"/>
        <end position="27"/>
    </location>
</feature>
<dbReference type="InterPro" id="IPR029058">
    <property type="entry name" value="AB_hydrolase_fold"/>
</dbReference>
<dbReference type="PRINTS" id="PR00724">
    <property type="entry name" value="CRBOXYPTASEC"/>
</dbReference>
<dbReference type="Proteomes" id="UP001634007">
    <property type="component" value="Unassembled WGS sequence"/>
</dbReference>
<dbReference type="InterPro" id="IPR018202">
    <property type="entry name" value="Ser_caboxypep_ser_AS"/>
</dbReference>
<protein>
    <recommendedName>
        <fullName evidence="11">Carboxypeptidase</fullName>
        <ecNumber evidence="11">3.4.16.-</ecNumber>
    </recommendedName>
</protein>
<keyword evidence="13" id="KW-1185">Reference proteome</keyword>
<keyword evidence="3" id="KW-0964">Secreted</keyword>
<dbReference type="Gene3D" id="3.40.50.1820">
    <property type="entry name" value="alpha/beta hydrolase"/>
    <property type="match status" value="1"/>
</dbReference>
<evidence type="ECO:0000256" key="8">
    <source>
        <dbReference type="ARBA" id="ARBA00023157"/>
    </source>
</evidence>
<proteinExistence type="inferred from homology"/>
<evidence type="ECO:0000256" key="10">
    <source>
        <dbReference type="ARBA" id="ARBA00037399"/>
    </source>
</evidence>
<dbReference type="InterPro" id="IPR033124">
    <property type="entry name" value="Ser_caboxypep_his_AS"/>
</dbReference>
<dbReference type="GO" id="GO:0005576">
    <property type="term" value="C:extracellular region"/>
    <property type="evidence" value="ECO:0007669"/>
    <property type="project" value="UniProtKB-SubCell"/>
</dbReference>
<dbReference type="PROSITE" id="PS00131">
    <property type="entry name" value="CARBOXYPEPT_SER_SER"/>
    <property type="match status" value="1"/>
</dbReference>
<dbReference type="PROSITE" id="PS00560">
    <property type="entry name" value="CARBOXYPEPT_SER_HIS"/>
    <property type="match status" value="1"/>
</dbReference>
<dbReference type="FunFam" id="3.40.50.11320:FF:000001">
    <property type="entry name" value="Carboxypeptidase"/>
    <property type="match status" value="1"/>
</dbReference>
<comment type="subcellular location">
    <subcellularLocation>
        <location evidence="1">Secreted</location>
    </subcellularLocation>
</comment>
<accession>A0ABD3KAI0</accession>
<dbReference type="EC" id="3.4.16.-" evidence="11"/>
<feature type="chain" id="PRO_5044531056" description="Carboxypeptidase" evidence="11">
    <location>
        <begin position="28"/>
        <end position="494"/>
    </location>
</feature>
<evidence type="ECO:0000256" key="9">
    <source>
        <dbReference type="ARBA" id="ARBA00023180"/>
    </source>
</evidence>
<evidence type="ECO:0000256" key="1">
    <source>
        <dbReference type="ARBA" id="ARBA00004613"/>
    </source>
</evidence>
<evidence type="ECO:0000256" key="7">
    <source>
        <dbReference type="ARBA" id="ARBA00022801"/>
    </source>
</evidence>
<evidence type="ECO:0000256" key="6">
    <source>
        <dbReference type="ARBA" id="ARBA00022729"/>
    </source>
</evidence>
<keyword evidence="6 11" id="KW-0732">Signal</keyword>
<evidence type="ECO:0000313" key="13">
    <source>
        <dbReference type="Proteomes" id="UP001634007"/>
    </source>
</evidence>
<evidence type="ECO:0000256" key="2">
    <source>
        <dbReference type="ARBA" id="ARBA00009431"/>
    </source>
</evidence>
<comment type="caution">
    <text evidence="12">The sequence shown here is derived from an EMBL/GenBank/DDBJ whole genome shotgun (WGS) entry which is preliminary data.</text>
</comment>
<evidence type="ECO:0000313" key="12">
    <source>
        <dbReference type="EMBL" id="KAL3732645.1"/>
    </source>
</evidence>
<dbReference type="GO" id="GO:0004185">
    <property type="term" value="F:serine-type carboxypeptidase activity"/>
    <property type="evidence" value="ECO:0007669"/>
    <property type="project" value="UniProtKB-UniRule"/>
</dbReference>
<dbReference type="EMBL" id="JBJKBG010000007">
    <property type="protein sequence ID" value="KAL3732645.1"/>
    <property type="molecule type" value="Genomic_DNA"/>
</dbReference>
<dbReference type="AlphaFoldDB" id="A0ABD3KAI0"/>
<keyword evidence="5 11" id="KW-0645">Protease</keyword>
<dbReference type="Gene3D" id="6.10.250.940">
    <property type="match status" value="1"/>
</dbReference>
<keyword evidence="7 11" id="KW-0378">Hydrolase</keyword>
<reference evidence="12 13" key="1">
    <citation type="submission" date="2024-11" db="EMBL/GenBank/DDBJ databases">
        <title>Chromosome-level genome assembly of Eucalyptus globulus Labill. provides insights into its genome evolution.</title>
        <authorList>
            <person name="Li X."/>
        </authorList>
    </citation>
    <scope>NUCLEOTIDE SEQUENCE [LARGE SCALE GENOMIC DNA]</scope>
    <source>
        <strain evidence="12">CL2024</strain>
        <tissue evidence="12">Fresh tender leaves</tissue>
    </source>
</reference>
<comment type="similarity">
    <text evidence="2 11">Belongs to the peptidase S10 family.</text>
</comment>
<dbReference type="SUPFAM" id="SSF53474">
    <property type="entry name" value="alpha/beta-Hydrolases"/>
    <property type="match status" value="1"/>
</dbReference>
<comment type="function">
    <text evidence="10">Probable carboxypeptidase.</text>
</comment>
<name>A0ABD3KAI0_EUCGL</name>
<dbReference type="PANTHER" id="PTHR11802:SF132">
    <property type="entry name" value="SERINE CARBOXYPEPTIDASE-LIKE 36-RELATED"/>
    <property type="match status" value="1"/>
</dbReference>
<evidence type="ECO:0000256" key="5">
    <source>
        <dbReference type="ARBA" id="ARBA00022670"/>
    </source>
</evidence>
<organism evidence="12 13">
    <name type="scientific">Eucalyptus globulus</name>
    <name type="common">Tasmanian blue gum</name>
    <dbReference type="NCBI Taxonomy" id="34317"/>
    <lineage>
        <taxon>Eukaryota</taxon>
        <taxon>Viridiplantae</taxon>
        <taxon>Streptophyta</taxon>
        <taxon>Embryophyta</taxon>
        <taxon>Tracheophyta</taxon>
        <taxon>Spermatophyta</taxon>
        <taxon>Magnoliopsida</taxon>
        <taxon>eudicotyledons</taxon>
        <taxon>Gunneridae</taxon>
        <taxon>Pentapetalae</taxon>
        <taxon>rosids</taxon>
        <taxon>malvids</taxon>
        <taxon>Myrtales</taxon>
        <taxon>Myrtaceae</taxon>
        <taxon>Myrtoideae</taxon>
        <taxon>Eucalypteae</taxon>
        <taxon>Eucalyptus</taxon>
    </lineage>
</organism>
<dbReference type="FunFam" id="3.40.50.1820:FF:000030">
    <property type="entry name" value="Carboxypeptidase"/>
    <property type="match status" value="1"/>
</dbReference>
<evidence type="ECO:0000256" key="4">
    <source>
        <dbReference type="ARBA" id="ARBA00022645"/>
    </source>
</evidence>
<gene>
    <name evidence="12" type="ORF">ACJRO7_029313</name>
</gene>